<feature type="binding site" evidence="8">
    <location>
        <begin position="129"/>
        <end position="133"/>
    </location>
    <ligand>
        <name>NADP(+)</name>
        <dbReference type="ChEBI" id="CHEBI:58349"/>
    </ligand>
</feature>
<organism evidence="11 12">
    <name type="scientific">Micavibrio aeruginosavorus (strain ARL-13)</name>
    <dbReference type="NCBI Taxonomy" id="856793"/>
    <lineage>
        <taxon>Bacteria</taxon>
        <taxon>Pseudomonadati</taxon>
        <taxon>Bdellovibrionota</taxon>
        <taxon>Bdellovibrionia</taxon>
        <taxon>Bdellovibrionales</taxon>
        <taxon>Pseudobdellovibrionaceae</taxon>
        <taxon>Micavibrio</taxon>
    </lineage>
</organism>
<keyword evidence="6 8" id="KW-0057">Aromatic amino acid biosynthesis</keyword>
<evidence type="ECO:0000259" key="10">
    <source>
        <dbReference type="Pfam" id="PF08501"/>
    </source>
</evidence>
<dbReference type="InterPro" id="IPR011342">
    <property type="entry name" value="Shikimate_DH"/>
</dbReference>
<dbReference type="SUPFAM" id="SSF53223">
    <property type="entry name" value="Aminoacid dehydrogenase-like, N-terminal domain"/>
    <property type="match status" value="1"/>
</dbReference>
<dbReference type="GO" id="GO:0004764">
    <property type="term" value="F:shikimate 3-dehydrogenase (NADP+) activity"/>
    <property type="evidence" value="ECO:0007669"/>
    <property type="project" value="UniProtKB-UniRule"/>
</dbReference>
<dbReference type="NCBIfam" id="TIGR00507">
    <property type="entry name" value="aroE"/>
    <property type="match status" value="1"/>
</dbReference>
<dbReference type="EMBL" id="CP002382">
    <property type="protein sequence ID" value="AEP10775.1"/>
    <property type="molecule type" value="Genomic_DNA"/>
</dbReference>
<comment type="pathway">
    <text evidence="1 8">Metabolic intermediate biosynthesis; chorismate biosynthesis; chorismate from D-erythrose 4-phosphate and phosphoenolpyruvate: step 4/7.</text>
</comment>
<dbReference type="GO" id="GO:0005829">
    <property type="term" value="C:cytosol"/>
    <property type="evidence" value="ECO:0007669"/>
    <property type="project" value="TreeGrafter"/>
</dbReference>
<dbReference type="InterPro" id="IPR006151">
    <property type="entry name" value="Shikm_DH/Glu-tRNA_Rdtase"/>
</dbReference>
<proteinExistence type="inferred from homology"/>
<evidence type="ECO:0000313" key="12">
    <source>
        <dbReference type="Proteomes" id="UP000009286"/>
    </source>
</evidence>
<keyword evidence="3 8" id="KW-0028">Amino-acid biosynthesis</keyword>
<evidence type="ECO:0000256" key="4">
    <source>
        <dbReference type="ARBA" id="ARBA00022857"/>
    </source>
</evidence>
<evidence type="ECO:0000256" key="6">
    <source>
        <dbReference type="ARBA" id="ARBA00023141"/>
    </source>
</evidence>
<feature type="active site" description="Proton acceptor" evidence="8">
    <location>
        <position position="66"/>
    </location>
</feature>
<dbReference type="GO" id="GO:0019632">
    <property type="term" value="P:shikimate metabolic process"/>
    <property type="evidence" value="ECO:0007669"/>
    <property type="project" value="InterPro"/>
</dbReference>
<protein>
    <recommendedName>
        <fullName evidence="2 8">Shikimate dehydrogenase (NADP(+))</fullName>
        <shortName evidence="8">SDH</shortName>
        <ecNumber evidence="2 8">1.1.1.25</ecNumber>
    </recommendedName>
</protein>
<keyword evidence="12" id="KW-1185">Reference proteome</keyword>
<sequence>MTRKTGLIGHPVSHSLSPVIHTHWLQQYRIDGTYTAIDIAPDDLSTRVRALVDDGYVGFNVTLPHKEEIAFLCDDLDDTAQAVGAVNTVTIDNRGRLHGHNTDVDGFINHLKSSVPDFHLSGKHAVVLGAGGAARAVLYALLREDFEWITLINRTRERAVAVANDLDDDGRVLIVDWEKRGGALADTDLLVNTTSLGMTGQAPLDMDVGGLSPNAVVYDIVYRPLMTPLLQQAKMRGNTIVTGLGMLLHQARPAFDAWYGVMPHVDDELESIVMERLVGS</sequence>
<comment type="function">
    <text evidence="8">Involved in the biosynthesis of the chorismate, which leads to the biosynthesis of aromatic amino acids. Catalyzes the reversible NADPH linked reduction of 3-dehydroshikimate (DHSA) to yield shikimate (SA).</text>
</comment>
<dbReference type="Gene3D" id="3.40.50.10860">
    <property type="entry name" value="Leucine Dehydrogenase, chain A, domain 1"/>
    <property type="match status" value="1"/>
</dbReference>
<comment type="similarity">
    <text evidence="8">Belongs to the shikimate dehydrogenase family.</text>
</comment>
<dbReference type="InterPro" id="IPR046346">
    <property type="entry name" value="Aminoacid_DH-like_N_sf"/>
</dbReference>
<evidence type="ECO:0000256" key="8">
    <source>
        <dbReference type="HAMAP-Rule" id="MF_00222"/>
    </source>
</evidence>
<comment type="catalytic activity">
    <reaction evidence="7 8">
        <text>shikimate + NADP(+) = 3-dehydroshikimate + NADPH + H(+)</text>
        <dbReference type="Rhea" id="RHEA:17737"/>
        <dbReference type="ChEBI" id="CHEBI:15378"/>
        <dbReference type="ChEBI" id="CHEBI:16630"/>
        <dbReference type="ChEBI" id="CHEBI:36208"/>
        <dbReference type="ChEBI" id="CHEBI:57783"/>
        <dbReference type="ChEBI" id="CHEBI:58349"/>
        <dbReference type="EC" id="1.1.1.25"/>
    </reaction>
</comment>
<dbReference type="InterPro" id="IPR036291">
    <property type="entry name" value="NAD(P)-bd_dom_sf"/>
</dbReference>
<keyword evidence="5 8" id="KW-0560">Oxidoreductase</keyword>
<dbReference type="GO" id="GO:0009423">
    <property type="term" value="P:chorismate biosynthetic process"/>
    <property type="evidence" value="ECO:0007669"/>
    <property type="project" value="UniProtKB-UniRule"/>
</dbReference>
<feature type="binding site" evidence="8">
    <location>
        <position position="243"/>
    </location>
    <ligand>
        <name>NADP(+)</name>
        <dbReference type="ChEBI" id="CHEBI:58349"/>
    </ligand>
</feature>
<dbReference type="Gene3D" id="3.40.50.720">
    <property type="entry name" value="NAD(P)-binding Rossmann-like Domain"/>
    <property type="match status" value="1"/>
</dbReference>
<evidence type="ECO:0000256" key="5">
    <source>
        <dbReference type="ARBA" id="ARBA00023002"/>
    </source>
</evidence>
<feature type="binding site" evidence="8">
    <location>
        <begin position="15"/>
        <end position="17"/>
    </location>
    <ligand>
        <name>shikimate</name>
        <dbReference type="ChEBI" id="CHEBI:36208"/>
    </ligand>
</feature>
<feature type="binding site" evidence="8">
    <location>
        <position position="62"/>
    </location>
    <ligand>
        <name>shikimate</name>
        <dbReference type="ChEBI" id="CHEBI:36208"/>
    </ligand>
</feature>
<keyword evidence="4 8" id="KW-0521">NADP</keyword>
<dbReference type="EC" id="1.1.1.25" evidence="2 8"/>
<dbReference type="NCBIfam" id="NF001312">
    <property type="entry name" value="PRK00258.1-4"/>
    <property type="match status" value="1"/>
</dbReference>
<dbReference type="AlphaFoldDB" id="G2KNY0"/>
<feature type="domain" description="Quinate/shikimate 5-dehydrogenase/glutamyl-tRNA reductase" evidence="9">
    <location>
        <begin position="119"/>
        <end position="195"/>
    </location>
</feature>
<dbReference type="SUPFAM" id="SSF51735">
    <property type="entry name" value="NAD(P)-binding Rossmann-fold domains"/>
    <property type="match status" value="1"/>
</dbReference>
<gene>
    <name evidence="8 11" type="primary">aroE</name>
    <name evidence="11" type="ordered locus">MICA_2474</name>
</gene>
<dbReference type="HAMAP" id="MF_00222">
    <property type="entry name" value="Shikimate_DH_AroE"/>
    <property type="match status" value="1"/>
</dbReference>
<feature type="binding site" evidence="8">
    <location>
        <position position="87"/>
    </location>
    <ligand>
        <name>shikimate</name>
        <dbReference type="ChEBI" id="CHEBI:36208"/>
    </ligand>
</feature>
<comment type="subunit">
    <text evidence="8">Homodimer.</text>
</comment>
<dbReference type="InterPro" id="IPR013708">
    <property type="entry name" value="Shikimate_DH-bd_N"/>
</dbReference>
<dbReference type="GO" id="GO:0050661">
    <property type="term" value="F:NADP binding"/>
    <property type="evidence" value="ECO:0007669"/>
    <property type="project" value="InterPro"/>
</dbReference>
<dbReference type="RefSeq" id="WP_014103998.1">
    <property type="nucleotide sequence ID" value="NC_016026.1"/>
</dbReference>
<reference evidence="11 12" key="1">
    <citation type="journal article" date="2011" name="BMC Genomics">
        <title>Genomic insights into an obligate epibiotic bacterial predator: Micavibrio aeruginosavorus ARL-13.</title>
        <authorList>
            <person name="Wang Z."/>
            <person name="Kadouri D."/>
            <person name="Wu M."/>
        </authorList>
    </citation>
    <scope>NUCLEOTIDE SEQUENCE [LARGE SCALE GENOMIC DNA]</scope>
    <source>
        <strain evidence="11 12">ARL-13</strain>
    </source>
</reference>
<dbReference type="Pfam" id="PF01488">
    <property type="entry name" value="Shikimate_DH"/>
    <property type="match status" value="1"/>
</dbReference>
<feature type="binding site" evidence="8">
    <location>
        <begin position="153"/>
        <end position="158"/>
    </location>
    <ligand>
        <name>NADP(+)</name>
        <dbReference type="ChEBI" id="CHEBI:58349"/>
    </ligand>
</feature>
<dbReference type="UniPathway" id="UPA00053">
    <property type="reaction ID" value="UER00087"/>
</dbReference>
<dbReference type="GO" id="GO:0008652">
    <property type="term" value="P:amino acid biosynthetic process"/>
    <property type="evidence" value="ECO:0007669"/>
    <property type="project" value="UniProtKB-KW"/>
</dbReference>
<dbReference type="GO" id="GO:0009073">
    <property type="term" value="P:aromatic amino acid family biosynthetic process"/>
    <property type="evidence" value="ECO:0007669"/>
    <property type="project" value="UniProtKB-KW"/>
</dbReference>
<evidence type="ECO:0000256" key="3">
    <source>
        <dbReference type="ARBA" id="ARBA00022605"/>
    </source>
</evidence>
<name>G2KNY0_MICAA</name>
<evidence type="ECO:0000256" key="7">
    <source>
        <dbReference type="ARBA" id="ARBA00049442"/>
    </source>
</evidence>
<dbReference type="InterPro" id="IPR022893">
    <property type="entry name" value="Shikimate_DH_fam"/>
</dbReference>
<feature type="binding site" evidence="8">
    <location>
        <position position="220"/>
    </location>
    <ligand>
        <name>NADP(+)</name>
        <dbReference type="ChEBI" id="CHEBI:58349"/>
    </ligand>
</feature>
<dbReference type="PANTHER" id="PTHR21089:SF1">
    <property type="entry name" value="BIFUNCTIONAL 3-DEHYDROQUINATE DEHYDRATASE_SHIKIMATE DEHYDROGENASE, CHLOROPLASTIC"/>
    <property type="match status" value="1"/>
</dbReference>
<feature type="binding site" evidence="8">
    <location>
        <position position="78"/>
    </location>
    <ligand>
        <name>NADP(+)</name>
        <dbReference type="ChEBI" id="CHEBI:58349"/>
    </ligand>
</feature>
<dbReference type="Pfam" id="PF08501">
    <property type="entry name" value="Shikimate_dh_N"/>
    <property type="match status" value="1"/>
</dbReference>
<evidence type="ECO:0000256" key="1">
    <source>
        <dbReference type="ARBA" id="ARBA00004871"/>
    </source>
</evidence>
<accession>G2KNY0</accession>
<dbReference type="Proteomes" id="UP000009286">
    <property type="component" value="Chromosome"/>
</dbReference>
<dbReference type="PANTHER" id="PTHR21089">
    <property type="entry name" value="SHIKIMATE DEHYDROGENASE"/>
    <property type="match status" value="1"/>
</dbReference>
<feature type="binding site" evidence="8">
    <location>
        <position position="222"/>
    </location>
    <ligand>
        <name>shikimate</name>
        <dbReference type="ChEBI" id="CHEBI:36208"/>
    </ligand>
</feature>
<dbReference type="OrthoDB" id="9792692at2"/>
<dbReference type="KEGG" id="mai:MICA_2474"/>
<feature type="binding site" evidence="8">
    <location>
        <position position="103"/>
    </location>
    <ligand>
        <name>shikimate</name>
        <dbReference type="ChEBI" id="CHEBI:36208"/>
    </ligand>
</feature>
<evidence type="ECO:0000313" key="11">
    <source>
        <dbReference type="EMBL" id="AEP10775.1"/>
    </source>
</evidence>
<dbReference type="eggNOG" id="COG0169">
    <property type="taxonomic scope" value="Bacteria"/>
</dbReference>
<dbReference type="STRING" id="856793.MICA_2474"/>
<feature type="binding site" evidence="8">
    <location>
        <position position="250"/>
    </location>
    <ligand>
        <name>shikimate</name>
        <dbReference type="ChEBI" id="CHEBI:36208"/>
    </ligand>
</feature>
<dbReference type="HOGENOM" id="CLU_044063_2_0_5"/>
<evidence type="ECO:0000259" key="9">
    <source>
        <dbReference type="Pfam" id="PF01488"/>
    </source>
</evidence>
<dbReference type="CDD" id="cd01065">
    <property type="entry name" value="NAD_bind_Shikimate_DH"/>
    <property type="match status" value="1"/>
</dbReference>
<feature type="domain" description="Shikimate dehydrogenase substrate binding N-terminal" evidence="10">
    <location>
        <begin position="7"/>
        <end position="89"/>
    </location>
</feature>
<evidence type="ECO:0000256" key="2">
    <source>
        <dbReference type="ARBA" id="ARBA00012962"/>
    </source>
</evidence>